<dbReference type="FunFam" id="3.40.50.1820:FF:000063">
    <property type="entry name" value="Lipase member H"/>
    <property type="match status" value="1"/>
</dbReference>
<keyword evidence="21" id="KW-1185">Reference proteome</keyword>
<name>A0AAW0K3A7_MYOGA</name>
<dbReference type="EMBL" id="JBBHLL010000008">
    <property type="protein sequence ID" value="KAK7833006.1"/>
    <property type="molecule type" value="Genomic_DNA"/>
</dbReference>
<keyword evidence="4" id="KW-1003">Cell membrane</keyword>
<dbReference type="GO" id="GO:0006654">
    <property type="term" value="P:phosphatidic acid biosynthetic process"/>
    <property type="evidence" value="ECO:0007669"/>
    <property type="project" value="UniProtKB-ARBA"/>
</dbReference>
<keyword evidence="5" id="KW-0964">Secreted</keyword>
<evidence type="ECO:0000313" key="20">
    <source>
        <dbReference type="EMBL" id="KAK7833006.1"/>
    </source>
</evidence>
<proteinExistence type="inferred from homology"/>
<evidence type="ECO:0000256" key="10">
    <source>
        <dbReference type="ARBA" id="ARBA00023136"/>
    </source>
</evidence>
<comment type="catalytic activity">
    <reaction evidence="13">
        <text>1-hexadecanoyl-2-(9Z-octadecenoyl)-sn-glycero-3-phosphate + H2O = 2-(9Z-octadecenoyl)-sn-glycero-3-phosphate + hexadecanoate + H(+)</text>
        <dbReference type="Rhea" id="RHEA:40943"/>
        <dbReference type="ChEBI" id="CHEBI:7896"/>
        <dbReference type="ChEBI" id="CHEBI:15377"/>
        <dbReference type="ChEBI" id="CHEBI:15378"/>
        <dbReference type="ChEBI" id="CHEBI:64839"/>
        <dbReference type="ChEBI" id="CHEBI:77593"/>
    </reaction>
    <physiologicalReaction direction="left-to-right" evidence="13">
        <dbReference type="Rhea" id="RHEA:40944"/>
    </physiologicalReaction>
</comment>
<evidence type="ECO:0000256" key="8">
    <source>
        <dbReference type="ARBA" id="ARBA00022963"/>
    </source>
</evidence>
<evidence type="ECO:0000256" key="16">
    <source>
        <dbReference type="ARBA" id="ARBA00071192"/>
    </source>
</evidence>
<evidence type="ECO:0000256" key="18">
    <source>
        <dbReference type="SAM" id="MobiDB-lite"/>
    </source>
</evidence>
<comment type="function">
    <text evidence="14">Hydrolyzes specifically phosphatidic acid (PA) to produce 2-acyl lysophosphatidic acid (LPA; a potent bioactive lipid mediator) and fatty acid. Does not hydrolyze other phospholipids, like phosphatidylserine (PS), phosphatidylcholine (PC) and phosphatidylethanolamine (PE) or triacylglycerol (TG).</text>
</comment>
<keyword evidence="6" id="KW-0732">Signal</keyword>
<feature type="domain" description="Lipase" evidence="19">
    <location>
        <begin position="12"/>
        <end position="305"/>
    </location>
</feature>
<keyword evidence="7" id="KW-0378">Hydrolase</keyword>
<evidence type="ECO:0000256" key="15">
    <source>
        <dbReference type="ARBA" id="ARBA00065034"/>
    </source>
</evidence>
<dbReference type="GO" id="GO:0005615">
    <property type="term" value="C:extracellular space"/>
    <property type="evidence" value="ECO:0007669"/>
    <property type="project" value="UniProtKB-ARBA"/>
</dbReference>
<evidence type="ECO:0000256" key="2">
    <source>
        <dbReference type="ARBA" id="ARBA00004613"/>
    </source>
</evidence>
<dbReference type="GO" id="GO:0008201">
    <property type="term" value="F:heparin binding"/>
    <property type="evidence" value="ECO:0007669"/>
    <property type="project" value="UniProtKB-ARBA"/>
</dbReference>
<keyword evidence="12" id="KW-0325">Glycoprotein</keyword>
<dbReference type="InterPro" id="IPR029058">
    <property type="entry name" value="AB_hydrolase_fold"/>
</dbReference>
<dbReference type="Pfam" id="PF00151">
    <property type="entry name" value="Lipase"/>
    <property type="match status" value="1"/>
</dbReference>
<evidence type="ECO:0000256" key="14">
    <source>
        <dbReference type="ARBA" id="ARBA00049600"/>
    </source>
</evidence>
<dbReference type="CDD" id="cd00707">
    <property type="entry name" value="Pancreat_lipase_like"/>
    <property type="match status" value="1"/>
</dbReference>
<evidence type="ECO:0000256" key="4">
    <source>
        <dbReference type="ARBA" id="ARBA00022475"/>
    </source>
</evidence>
<evidence type="ECO:0000256" key="5">
    <source>
        <dbReference type="ARBA" id="ARBA00022525"/>
    </source>
</evidence>
<dbReference type="PRINTS" id="PR00821">
    <property type="entry name" value="TAGLIPASE"/>
</dbReference>
<organism evidence="20 21">
    <name type="scientific">Myodes glareolus</name>
    <name type="common">Bank vole</name>
    <name type="synonym">Clethrionomys glareolus</name>
    <dbReference type="NCBI Taxonomy" id="447135"/>
    <lineage>
        <taxon>Eukaryota</taxon>
        <taxon>Metazoa</taxon>
        <taxon>Chordata</taxon>
        <taxon>Craniata</taxon>
        <taxon>Vertebrata</taxon>
        <taxon>Euteleostomi</taxon>
        <taxon>Mammalia</taxon>
        <taxon>Eutheria</taxon>
        <taxon>Euarchontoglires</taxon>
        <taxon>Glires</taxon>
        <taxon>Rodentia</taxon>
        <taxon>Myomorpha</taxon>
        <taxon>Muroidea</taxon>
        <taxon>Cricetidae</taxon>
        <taxon>Arvicolinae</taxon>
        <taxon>Myodes</taxon>
    </lineage>
</organism>
<dbReference type="PANTHER" id="PTHR11610">
    <property type="entry name" value="LIPASE"/>
    <property type="match status" value="1"/>
</dbReference>
<comment type="subunit">
    <text evidence="15">Interacts with TTMP/C3orf52.</text>
</comment>
<evidence type="ECO:0000256" key="7">
    <source>
        <dbReference type="ARBA" id="ARBA00022801"/>
    </source>
</evidence>
<dbReference type="GO" id="GO:0016042">
    <property type="term" value="P:lipid catabolic process"/>
    <property type="evidence" value="ECO:0007669"/>
    <property type="project" value="UniProtKB-KW"/>
</dbReference>
<keyword evidence="9" id="KW-0443">Lipid metabolism</keyword>
<dbReference type="PANTHER" id="PTHR11610:SF103">
    <property type="entry name" value="LIPASE MEMBER I"/>
    <property type="match status" value="1"/>
</dbReference>
<dbReference type="GO" id="GO:0005886">
    <property type="term" value="C:plasma membrane"/>
    <property type="evidence" value="ECO:0007669"/>
    <property type="project" value="UniProtKB-SubCell"/>
</dbReference>
<accession>A0AAW0K3A7</accession>
<evidence type="ECO:0000256" key="11">
    <source>
        <dbReference type="ARBA" id="ARBA00023157"/>
    </source>
</evidence>
<dbReference type="InterPro" id="IPR000734">
    <property type="entry name" value="TAG_lipase"/>
</dbReference>
<evidence type="ECO:0000256" key="1">
    <source>
        <dbReference type="ARBA" id="ARBA00004236"/>
    </source>
</evidence>
<evidence type="ECO:0000259" key="19">
    <source>
        <dbReference type="Pfam" id="PF00151"/>
    </source>
</evidence>
<reference evidence="20 21" key="1">
    <citation type="journal article" date="2023" name="bioRxiv">
        <title>Conserved and derived expression patterns and positive selection on dental genes reveal complex evolutionary context of ever-growing rodent molars.</title>
        <authorList>
            <person name="Calamari Z.T."/>
            <person name="Song A."/>
            <person name="Cohen E."/>
            <person name="Akter M."/>
            <person name="Roy R.D."/>
            <person name="Hallikas O."/>
            <person name="Christensen M.M."/>
            <person name="Li P."/>
            <person name="Marangoni P."/>
            <person name="Jernvall J."/>
            <person name="Klein O.D."/>
        </authorList>
    </citation>
    <scope>NUCLEOTIDE SEQUENCE [LARGE SCALE GENOMIC DNA]</scope>
    <source>
        <strain evidence="20">V071</strain>
    </source>
</reference>
<dbReference type="InterPro" id="IPR033906">
    <property type="entry name" value="Lipase_N"/>
</dbReference>
<dbReference type="SUPFAM" id="SSF53474">
    <property type="entry name" value="alpha/beta-Hydrolases"/>
    <property type="match status" value="1"/>
</dbReference>
<evidence type="ECO:0000256" key="9">
    <source>
        <dbReference type="ARBA" id="ARBA00023098"/>
    </source>
</evidence>
<evidence type="ECO:0000256" key="13">
    <source>
        <dbReference type="ARBA" id="ARBA00048637"/>
    </source>
</evidence>
<keyword evidence="11" id="KW-1015">Disulfide bond</keyword>
<comment type="subcellular location">
    <subcellularLocation>
        <location evidence="1">Cell membrane</location>
    </subcellularLocation>
    <subcellularLocation>
        <location evidence="2">Secreted</location>
    </subcellularLocation>
</comment>
<dbReference type="AlphaFoldDB" id="A0AAW0K3A7"/>
<dbReference type="GO" id="GO:0004620">
    <property type="term" value="F:phospholipase activity"/>
    <property type="evidence" value="ECO:0007669"/>
    <property type="project" value="UniProtKB-ARBA"/>
</dbReference>
<sequence>MNSVKDLFIPKLKISLMMYSRNNSNCAEPLFGSNNSLNARFNLSKKTVWIIHGFRPLGSTPAWLSKFTETFLKQEDVNLIVVDWNHGATTFLYSRAVKNTRMVAASLSVSIQNLLNHGASLDNFHFVGMSLGAHISGFVGKLFHGQLGRITGLDPAGPNFSRKPSTSRLDYTDAKFVDVIHTDSNGLGIVEPLGHIDFYPNGGKQQPGCPTNLFSGVNYIKCDHQRAVYLFLASFETNCSFISFPCSSYEDYTNGLCVDCGTLSKDSCPRLGNQAKLWKEGFKKRMESWPSRTIAFLDTSSKNPFCGKKSKPLDNLQEFKILAQFKADVVHISCIYITYLQSSDSYCATCQHLFQSLMLKSLTHPERPPVCKYNFVLHERRITELRPDACKVIAQTVEKRMNEWQKCLVEDTSCLVLSPSSIFIFFLESARNLLSRRFKAKSHSTNVLHTLLCENFSMQWLQPGFSDLLFRLQSGGVGGKQILGKPSAREEPWASSLVPWTADKRLGERRRKEPRLTGGRRESSD</sequence>
<feature type="region of interest" description="Disordered" evidence="18">
    <location>
        <begin position="505"/>
        <end position="525"/>
    </location>
</feature>
<evidence type="ECO:0000313" key="21">
    <source>
        <dbReference type="Proteomes" id="UP001488838"/>
    </source>
</evidence>
<evidence type="ECO:0000256" key="17">
    <source>
        <dbReference type="RuleBase" id="RU004262"/>
    </source>
</evidence>
<comment type="similarity">
    <text evidence="3 17">Belongs to the AB hydrolase superfamily. Lipase family.</text>
</comment>
<protein>
    <recommendedName>
        <fullName evidence="16">Lipase member H</fullName>
    </recommendedName>
</protein>
<evidence type="ECO:0000256" key="3">
    <source>
        <dbReference type="ARBA" id="ARBA00010701"/>
    </source>
</evidence>
<comment type="caution">
    <text evidence="20">The sequence shown here is derived from an EMBL/GenBank/DDBJ whole genome shotgun (WGS) entry which is preliminary data.</text>
</comment>
<dbReference type="InterPro" id="IPR013818">
    <property type="entry name" value="Lipase"/>
</dbReference>
<keyword evidence="10" id="KW-0472">Membrane</keyword>
<evidence type="ECO:0000256" key="12">
    <source>
        <dbReference type="ARBA" id="ARBA00023180"/>
    </source>
</evidence>
<evidence type="ECO:0000256" key="6">
    <source>
        <dbReference type="ARBA" id="ARBA00022729"/>
    </source>
</evidence>
<dbReference type="Proteomes" id="UP001488838">
    <property type="component" value="Unassembled WGS sequence"/>
</dbReference>
<gene>
    <name evidence="20" type="ORF">U0070_012162</name>
</gene>
<keyword evidence="8" id="KW-0442">Lipid degradation</keyword>
<dbReference type="Gene3D" id="3.40.50.1820">
    <property type="entry name" value="alpha/beta hydrolase"/>
    <property type="match status" value="1"/>
</dbReference>